<organism evidence="1 2">
    <name type="scientific">Tritonibacter horizontis</name>
    <dbReference type="NCBI Taxonomy" id="1768241"/>
    <lineage>
        <taxon>Bacteria</taxon>
        <taxon>Pseudomonadati</taxon>
        <taxon>Pseudomonadota</taxon>
        <taxon>Alphaproteobacteria</taxon>
        <taxon>Rhodobacterales</taxon>
        <taxon>Paracoccaceae</taxon>
        <taxon>Tritonibacter</taxon>
    </lineage>
</organism>
<dbReference type="Proteomes" id="UP000068382">
    <property type="component" value="Unassembled WGS sequence"/>
</dbReference>
<evidence type="ECO:0000313" key="2">
    <source>
        <dbReference type="Proteomes" id="UP000068382"/>
    </source>
</evidence>
<name>A0A132BV24_9RHOB</name>
<keyword evidence="2" id="KW-1185">Reference proteome</keyword>
<protein>
    <submittedName>
        <fullName evidence="1">Uncharacterized protein</fullName>
    </submittedName>
</protein>
<dbReference type="EMBL" id="LPUY01000093">
    <property type="protein sequence ID" value="KUP91590.1"/>
    <property type="molecule type" value="Genomic_DNA"/>
</dbReference>
<dbReference type="PATRIC" id="fig|1768241.3.peg.3703"/>
<evidence type="ECO:0000313" key="1">
    <source>
        <dbReference type="EMBL" id="KUP91590.1"/>
    </source>
</evidence>
<reference evidence="1 2" key="1">
    <citation type="submission" date="2015-12" db="EMBL/GenBank/DDBJ databases">
        <title>Genome sequence of the marine Rhodobacteraceae strain O3.65, Candidatus Tritonibacter horizontis.</title>
        <authorList>
            <person name="Poehlein A."/>
            <person name="Giebel H.A."/>
            <person name="Voget S."/>
            <person name="Brinkhoff T."/>
        </authorList>
    </citation>
    <scope>NUCLEOTIDE SEQUENCE [LARGE SCALE GENOMIC DNA]</scope>
    <source>
        <strain evidence="1 2">O3.65</strain>
    </source>
</reference>
<proteinExistence type="predicted"/>
<dbReference type="AlphaFoldDB" id="A0A132BV24"/>
<comment type="caution">
    <text evidence="1">The sequence shown here is derived from an EMBL/GenBank/DDBJ whole genome shotgun (WGS) entry which is preliminary data.</text>
</comment>
<gene>
    <name evidence="1" type="ORF">TRIHO_35470</name>
</gene>
<accession>A0A132BV24</accession>
<sequence>MHYTHKYLTNTLIYDLLSSVLGQRTVREEPMKSQDIIILLKLVSLLEQEEHSAHLHNNEQSIREDLFSVRSLGSSLGISKSEVNASINRSIFSGLATKGLEFGRPQPNRRNLHNFIVHGLKFVFPAKPGAIERGIPTAFAAPMLANLLMSAGEYTLVWPYAKGTEKGQSIEPLFKSVPEAVQNDERLYEYLALVDAIRLGKQRESQLASDQLERRLLKR</sequence>